<sequence>MDCSGIKKEMLSSQQHLNTIDCSGIVLLRTFHHVLQSIHHRVSSYCILLGIPMKNNKNLQLQTQEYIKNINGKLNQRQDKTRPQAPPALGARSWNNTNHSLSPSQRNSKSNGKRFQIQTPKT</sequence>
<evidence type="ECO:0000313" key="2">
    <source>
        <dbReference type="EMBL" id="GBN02111.1"/>
    </source>
</evidence>
<gene>
    <name evidence="2" type="ORF">AVEN_105005_1</name>
</gene>
<feature type="region of interest" description="Disordered" evidence="1">
    <location>
        <begin position="72"/>
        <end position="122"/>
    </location>
</feature>
<dbReference type="AlphaFoldDB" id="A0A4Y2KI47"/>
<evidence type="ECO:0000256" key="1">
    <source>
        <dbReference type="SAM" id="MobiDB-lite"/>
    </source>
</evidence>
<reference evidence="2 3" key="1">
    <citation type="journal article" date="2019" name="Sci. Rep.">
        <title>Orb-weaving spider Araneus ventricosus genome elucidates the spidroin gene catalogue.</title>
        <authorList>
            <person name="Kono N."/>
            <person name="Nakamura H."/>
            <person name="Ohtoshi R."/>
            <person name="Moran D.A.P."/>
            <person name="Shinohara A."/>
            <person name="Yoshida Y."/>
            <person name="Fujiwara M."/>
            <person name="Mori M."/>
            <person name="Tomita M."/>
            <person name="Arakawa K."/>
        </authorList>
    </citation>
    <scope>NUCLEOTIDE SEQUENCE [LARGE SCALE GENOMIC DNA]</scope>
</reference>
<organism evidence="2 3">
    <name type="scientific">Araneus ventricosus</name>
    <name type="common">Orbweaver spider</name>
    <name type="synonym">Epeira ventricosa</name>
    <dbReference type="NCBI Taxonomy" id="182803"/>
    <lineage>
        <taxon>Eukaryota</taxon>
        <taxon>Metazoa</taxon>
        <taxon>Ecdysozoa</taxon>
        <taxon>Arthropoda</taxon>
        <taxon>Chelicerata</taxon>
        <taxon>Arachnida</taxon>
        <taxon>Araneae</taxon>
        <taxon>Araneomorphae</taxon>
        <taxon>Entelegynae</taxon>
        <taxon>Araneoidea</taxon>
        <taxon>Araneidae</taxon>
        <taxon>Araneus</taxon>
    </lineage>
</organism>
<dbReference type="Proteomes" id="UP000499080">
    <property type="component" value="Unassembled WGS sequence"/>
</dbReference>
<proteinExistence type="predicted"/>
<evidence type="ECO:0000313" key="3">
    <source>
        <dbReference type="Proteomes" id="UP000499080"/>
    </source>
</evidence>
<comment type="caution">
    <text evidence="2">The sequence shown here is derived from an EMBL/GenBank/DDBJ whole genome shotgun (WGS) entry which is preliminary data.</text>
</comment>
<accession>A0A4Y2KI47</accession>
<dbReference type="EMBL" id="BGPR01114818">
    <property type="protein sequence ID" value="GBN02111.1"/>
    <property type="molecule type" value="Genomic_DNA"/>
</dbReference>
<protein>
    <submittedName>
        <fullName evidence="2">Uncharacterized protein</fullName>
    </submittedName>
</protein>
<name>A0A4Y2KI47_ARAVE</name>
<keyword evidence="3" id="KW-1185">Reference proteome</keyword>
<feature type="compositionally biased region" description="Polar residues" evidence="1">
    <location>
        <begin position="93"/>
        <end position="110"/>
    </location>
</feature>